<evidence type="ECO:0000256" key="1">
    <source>
        <dbReference type="SAM" id="MobiDB-lite"/>
    </source>
</evidence>
<evidence type="ECO:0000313" key="4">
    <source>
        <dbReference type="Proteomes" id="UP000323454"/>
    </source>
</evidence>
<evidence type="ECO:0000313" key="3">
    <source>
        <dbReference type="EMBL" id="KAA2252372.1"/>
    </source>
</evidence>
<keyword evidence="4" id="KW-1185">Reference proteome</keyword>
<feature type="transmembrane region" description="Helical" evidence="2">
    <location>
        <begin position="6"/>
        <end position="30"/>
    </location>
</feature>
<organism evidence="3 4">
    <name type="scientific">Solihabitans fulvus</name>
    <dbReference type="NCBI Taxonomy" id="1892852"/>
    <lineage>
        <taxon>Bacteria</taxon>
        <taxon>Bacillati</taxon>
        <taxon>Actinomycetota</taxon>
        <taxon>Actinomycetes</taxon>
        <taxon>Pseudonocardiales</taxon>
        <taxon>Pseudonocardiaceae</taxon>
        <taxon>Solihabitans</taxon>
    </lineage>
</organism>
<keyword evidence="2" id="KW-0812">Transmembrane</keyword>
<evidence type="ECO:0000256" key="2">
    <source>
        <dbReference type="SAM" id="Phobius"/>
    </source>
</evidence>
<reference evidence="3 4" key="1">
    <citation type="submission" date="2019-09" db="EMBL/GenBank/DDBJ databases">
        <title>Goodfellowia gen. nov., a new genus of the Pseudonocardineae related to Actinoalloteichus, containing Goodfellowia coeruleoviolacea gen. nov., comb. nov. gen. nov., comb. nov.</title>
        <authorList>
            <person name="Labeda D."/>
        </authorList>
    </citation>
    <scope>NUCLEOTIDE SEQUENCE [LARGE SCALE GENOMIC DNA]</scope>
    <source>
        <strain evidence="3 4">AN110305</strain>
    </source>
</reference>
<gene>
    <name evidence="3" type="ORF">F0L68_35565</name>
</gene>
<reference evidence="3 4" key="2">
    <citation type="submission" date="2019-09" db="EMBL/GenBank/DDBJ databases">
        <authorList>
            <person name="Jin C."/>
        </authorList>
    </citation>
    <scope>NUCLEOTIDE SEQUENCE [LARGE SCALE GENOMIC DNA]</scope>
    <source>
        <strain evidence="3 4">AN110305</strain>
    </source>
</reference>
<dbReference type="EMBL" id="VUOB01000075">
    <property type="protein sequence ID" value="KAA2252372.1"/>
    <property type="molecule type" value="Genomic_DNA"/>
</dbReference>
<keyword evidence="2" id="KW-0472">Membrane</keyword>
<dbReference type="Proteomes" id="UP000323454">
    <property type="component" value="Unassembled WGS sequence"/>
</dbReference>
<sequence>MTVSVAVPTWAILAVFGSATLLCAVILYFVTRMLVYRLGTEVQTLAAQLVIALNGTAPRSARECLSPRSPSSPTAPAGRGRHAGDSSSAPSAPDRHTDGESFVQRVVPACRVPEHPPAGSISVHRQRRPTSAAELVSHAARTAPVKPGCLDAPGVADLARRTVSGSAQIIAVPTADGAP</sequence>
<proteinExistence type="predicted"/>
<feature type="region of interest" description="Disordered" evidence="1">
    <location>
        <begin position="61"/>
        <end position="99"/>
    </location>
</feature>
<accession>A0A5B2WNV3</accession>
<comment type="caution">
    <text evidence="3">The sequence shown here is derived from an EMBL/GenBank/DDBJ whole genome shotgun (WGS) entry which is preliminary data.</text>
</comment>
<dbReference type="RefSeq" id="WP_149854296.1">
    <property type="nucleotide sequence ID" value="NZ_VUOB01000075.1"/>
</dbReference>
<keyword evidence="2" id="KW-1133">Transmembrane helix</keyword>
<feature type="compositionally biased region" description="Low complexity" evidence="1">
    <location>
        <begin position="66"/>
        <end position="78"/>
    </location>
</feature>
<dbReference type="AlphaFoldDB" id="A0A5B2WNV3"/>
<name>A0A5B2WNV3_9PSEU</name>
<protein>
    <submittedName>
        <fullName evidence="3">Uncharacterized protein</fullName>
    </submittedName>
</protein>